<comment type="caution">
    <text evidence="1">The sequence shown here is derived from an EMBL/GenBank/DDBJ whole genome shotgun (WGS) entry which is preliminary data.</text>
</comment>
<protein>
    <submittedName>
        <fullName evidence="1">Uncharacterized protein</fullName>
    </submittedName>
</protein>
<reference evidence="1 2" key="1">
    <citation type="journal article" date="2024" name="Infect. Genet. Evol.">
        <title>Characteristics and comparative genome analysis of Yersinia enterocolitica and related species associated with human infections in Switzerland 2019-2023.</title>
        <authorList>
            <person name="Stevens M.J.A."/>
            <person name="Horlbog J.A."/>
            <person name="Diethelm A."/>
            <person name="Stephan R."/>
            <person name="Nuesch-Inderbinen M."/>
        </authorList>
    </citation>
    <scope>NUCLEOTIDE SEQUENCE [LARGE SCALE GENOMIC DNA]</scope>
    <source>
        <strain evidence="1 2">N20-0302</strain>
    </source>
</reference>
<proteinExistence type="predicted"/>
<name>A0ABW9F4A7_9GAMM</name>
<keyword evidence="2" id="KW-1185">Reference proteome</keyword>
<accession>A0ABW9F4A7</accession>
<dbReference type="Proteomes" id="UP001629523">
    <property type="component" value="Unassembled WGS sequence"/>
</dbReference>
<sequence length="61" mass="6860">MTKAKGIVWDTARANLISDPEVQTAYEVEERKEHLQAMLAECCRHAGLIRAQIANEESIGY</sequence>
<evidence type="ECO:0000313" key="2">
    <source>
        <dbReference type="Proteomes" id="UP001629523"/>
    </source>
</evidence>
<dbReference type="RefSeq" id="WP_227725852.1">
    <property type="nucleotide sequence ID" value="NZ_CABHYW010000002.1"/>
</dbReference>
<evidence type="ECO:0000313" key="1">
    <source>
        <dbReference type="EMBL" id="MFM1348795.1"/>
    </source>
</evidence>
<dbReference type="EMBL" id="JBBEST010000014">
    <property type="protein sequence ID" value="MFM1348795.1"/>
    <property type="molecule type" value="Genomic_DNA"/>
</dbReference>
<gene>
    <name evidence="1" type="ORF">WFP14_19830</name>
</gene>
<organism evidence="1 2">
    <name type="scientific">Yersinia proxima</name>
    <dbReference type="NCBI Taxonomy" id="2890316"/>
    <lineage>
        <taxon>Bacteria</taxon>
        <taxon>Pseudomonadati</taxon>
        <taxon>Pseudomonadota</taxon>
        <taxon>Gammaproteobacteria</taxon>
        <taxon>Enterobacterales</taxon>
        <taxon>Yersiniaceae</taxon>
        <taxon>Yersinia</taxon>
    </lineage>
</organism>